<keyword evidence="1" id="KW-1133">Transmembrane helix</keyword>
<evidence type="ECO:0000313" key="2">
    <source>
        <dbReference type="EMBL" id="MFD2590102.1"/>
    </source>
</evidence>
<keyword evidence="3" id="KW-1185">Reference proteome</keyword>
<evidence type="ECO:0000256" key="1">
    <source>
        <dbReference type="SAM" id="Phobius"/>
    </source>
</evidence>
<organism evidence="2 3">
    <name type="scientific">Aquimarina hainanensis</name>
    <dbReference type="NCBI Taxonomy" id="1578017"/>
    <lineage>
        <taxon>Bacteria</taxon>
        <taxon>Pseudomonadati</taxon>
        <taxon>Bacteroidota</taxon>
        <taxon>Flavobacteriia</taxon>
        <taxon>Flavobacteriales</taxon>
        <taxon>Flavobacteriaceae</taxon>
        <taxon>Aquimarina</taxon>
    </lineage>
</organism>
<feature type="transmembrane region" description="Helical" evidence="1">
    <location>
        <begin position="6"/>
        <end position="26"/>
    </location>
</feature>
<dbReference type="EMBL" id="JBHULX010000003">
    <property type="protein sequence ID" value="MFD2590102.1"/>
    <property type="molecule type" value="Genomic_DNA"/>
</dbReference>
<dbReference type="Proteomes" id="UP001597459">
    <property type="component" value="Unassembled WGS sequence"/>
</dbReference>
<dbReference type="RefSeq" id="WP_378255796.1">
    <property type="nucleotide sequence ID" value="NZ_JBHSJV010000001.1"/>
</dbReference>
<evidence type="ECO:0000313" key="3">
    <source>
        <dbReference type="Proteomes" id="UP001597459"/>
    </source>
</evidence>
<gene>
    <name evidence="2" type="ORF">ACFSTE_04620</name>
</gene>
<keyword evidence="1" id="KW-0472">Membrane</keyword>
<accession>A0ABW5N3J9</accession>
<name>A0ABW5N3J9_9FLAO</name>
<comment type="caution">
    <text evidence="2">The sequence shown here is derived from an EMBL/GenBank/DDBJ whole genome shotgun (WGS) entry which is preliminary data.</text>
</comment>
<keyword evidence="1" id="KW-0812">Transmembrane</keyword>
<sequence>MKKITLISFIGLIFLVLLYWGVSVFFTSITFSSQMEVSGDPSVYEKIQYENCSRKNQQSKDLKIRFSYKYPLVRFKGKLEVIDRNDTINNPEGKLLFSGKYNNKITIKNLCYSVDDEASLYKGLEFRFSDKETVCWFYADTGGKGYPFLQYDEVEIKIDWFSIHPSKPYQMTPIE</sequence>
<protein>
    <submittedName>
        <fullName evidence="2">Uncharacterized protein</fullName>
    </submittedName>
</protein>
<reference evidence="3" key="1">
    <citation type="journal article" date="2019" name="Int. J. Syst. Evol. Microbiol.">
        <title>The Global Catalogue of Microorganisms (GCM) 10K type strain sequencing project: providing services to taxonomists for standard genome sequencing and annotation.</title>
        <authorList>
            <consortium name="The Broad Institute Genomics Platform"/>
            <consortium name="The Broad Institute Genome Sequencing Center for Infectious Disease"/>
            <person name="Wu L."/>
            <person name="Ma J."/>
        </authorList>
    </citation>
    <scope>NUCLEOTIDE SEQUENCE [LARGE SCALE GENOMIC DNA]</scope>
    <source>
        <strain evidence="3">KCTC 42423</strain>
    </source>
</reference>
<proteinExistence type="predicted"/>